<accession>A0ABT9J306</accession>
<dbReference type="InterPro" id="IPR005149">
    <property type="entry name" value="Tscrpt_reg_PadR_N"/>
</dbReference>
<dbReference type="RefSeq" id="WP_305993158.1">
    <property type="nucleotide sequence ID" value="NZ_JAVAMP010000010.1"/>
</dbReference>
<name>A0ABT9J306_9BACL</name>
<keyword evidence="4" id="KW-1185">Reference proteome</keyword>
<protein>
    <submittedName>
        <fullName evidence="3">PadR family transcriptional regulator</fullName>
    </submittedName>
</protein>
<comment type="caution">
    <text evidence="3">The sequence shown here is derived from an EMBL/GenBank/DDBJ whole genome shotgun (WGS) entry which is preliminary data.</text>
</comment>
<dbReference type="Gene3D" id="1.10.10.10">
    <property type="entry name" value="Winged helix-like DNA-binding domain superfamily/Winged helix DNA-binding domain"/>
    <property type="match status" value="1"/>
</dbReference>
<feature type="domain" description="Transcription regulator PadR C-terminal" evidence="2">
    <location>
        <begin position="90"/>
        <end position="174"/>
    </location>
</feature>
<dbReference type="InterPro" id="IPR036390">
    <property type="entry name" value="WH_DNA-bd_sf"/>
</dbReference>
<dbReference type="Pfam" id="PF03551">
    <property type="entry name" value="PadR"/>
    <property type="match status" value="1"/>
</dbReference>
<proteinExistence type="predicted"/>
<sequence length="179" mass="21188">MIYVLLGLLMLRNMTVYDMRNALEREVSPFYAASYGSIQNAIKKLLNEEAITFTESIENGRAKKVYQITPKGKQMFMSWLSSEIDIDSPKNDGLLKLYFYGFLDNQKRIDLLEKYIHVLKDKINNYTTYQSNALDMDIPEKYEEIANYQFETLDYAIKHYSFDLTFYEELLEKMKGERK</sequence>
<gene>
    <name evidence="3" type="ORF">Q5Y73_17250</name>
</gene>
<dbReference type="InterPro" id="IPR036388">
    <property type="entry name" value="WH-like_DNA-bd_sf"/>
</dbReference>
<dbReference type="SUPFAM" id="SSF46785">
    <property type="entry name" value="Winged helix' DNA-binding domain"/>
    <property type="match status" value="1"/>
</dbReference>
<dbReference type="EMBL" id="JAVAMP010000010">
    <property type="protein sequence ID" value="MDP5275848.1"/>
    <property type="molecule type" value="Genomic_DNA"/>
</dbReference>
<dbReference type="InterPro" id="IPR018309">
    <property type="entry name" value="Tscrpt_reg_PadR_C"/>
</dbReference>
<evidence type="ECO:0000259" key="2">
    <source>
        <dbReference type="Pfam" id="PF10400"/>
    </source>
</evidence>
<feature type="domain" description="Transcription regulator PadR N-terminal" evidence="1">
    <location>
        <begin position="5"/>
        <end position="75"/>
    </location>
</feature>
<dbReference type="PANTHER" id="PTHR43252:SF6">
    <property type="entry name" value="NEGATIVE TRANSCRIPTION REGULATOR PADR"/>
    <property type="match status" value="1"/>
</dbReference>
<dbReference type="Pfam" id="PF10400">
    <property type="entry name" value="Vir_act_alpha_C"/>
    <property type="match status" value="1"/>
</dbReference>
<dbReference type="PANTHER" id="PTHR43252">
    <property type="entry name" value="TRANSCRIPTIONAL REGULATOR YQJI"/>
    <property type="match status" value="1"/>
</dbReference>
<dbReference type="Proteomes" id="UP001231941">
    <property type="component" value="Unassembled WGS sequence"/>
</dbReference>
<reference evidence="3 4" key="1">
    <citation type="submission" date="2023-08" db="EMBL/GenBank/DDBJ databases">
        <authorList>
            <person name="Park J.-S."/>
        </authorList>
    </citation>
    <scope>NUCLEOTIDE SEQUENCE [LARGE SCALE GENOMIC DNA]</scope>
    <source>
        <strain evidence="3 4">2205SS18-9</strain>
    </source>
</reference>
<evidence type="ECO:0000259" key="1">
    <source>
        <dbReference type="Pfam" id="PF03551"/>
    </source>
</evidence>
<organism evidence="3 4">
    <name type="scientific">Chengkuizengella axinellae</name>
    <dbReference type="NCBI Taxonomy" id="3064388"/>
    <lineage>
        <taxon>Bacteria</taxon>
        <taxon>Bacillati</taxon>
        <taxon>Bacillota</taxon>
        <taxon>Bacilli</taxon>
        <taxon>Bacillales</taxon>
        <taxon>Paenibacillaceae</taxon>
        <taxon>Chengkuizengella</taxon>
    </lineage>
</organism>
<evidence type="ECO:0000313" key="3">
    <source>
        <dbReference type="EMBL" id="MDP5275848.1"/>
    </source>
</evidence>
<evidence type="ECO:0000313" key="4">
    <source>
        <dbReference type="Proteomes" id="UP001231941"/>
    </source>
</evidence>